<feature type="compositionally biased region" description="Basic and acidic residues" evidence="1">
    <location>
        <begin position="192"/>
        <end position="201"/>
    </location>
</feature>
<proteinExistence type="predicted"/>
<evidence type="ECO:0008006" key="4">
    <source>
        <dbReference type="Google" id="ProtNLM"/>
    </source>
</evidence>
<reference evidence="2" key="1">
    <citation type="submission" date="2019-07" db="EMBL/GenBank/DDBJ databases">
        <authorList>
            <person name="Palmer J.M."/>
        </authorList>
    </citation>
    <scope>NUCLEOTIDE SEQUENCE</scope>
    <source>
        <strain evidence="2">PC9</strain>
    </source>
</reference>
<organism evidence="2 3">
    <name type="scientific">Pleurotus ostreatus</name>
    <name type="common">Oyster mushroom</name>
    <name type="synonym">White-rot fungus</name>
    <dbReference type="NCBI Taxonomy" id="5322"/>
    <lineage>
        <taxon>Eukaryota</taxon>
        <taxon>Fungi</taxon>
        <taxon>Dikarya</taxon>
        <taxon>Basidiomycota</taxon>
        <taxon>Agaricomycotina</taxon>
        <taxon>Agaricomycetes</taxon>
        <taxon>Agaricomycetidae</taxon>
        <taxon>Agaricales</taxon>
        <taxon>Pleurotineae</taxon>
        <taxon>Pleurotaceae</taxon>
        <taxon>Pleurotus</taxon>
    </lineage>
</organism>
<dbReference type="Gene3D" id="2.80.10.50">
    <property type="match status" value="1"/>
</dbReference>
<feature type="region of interest" description="Disordered" evidence="1">
    <location>
        <begin position="173"/>
        <end position="215"/>
    </location>
</feature>
<dbReference type="InterPro" id="IPR035992">
    <property type="entry name" value="Ricin_B-like_lectins"/>
</dbReference>
<dbReference type="CDD" id="cd23422">
    <property type="entry name" value="beta-trefoil_Ricin_MPL_CNL"/>
    <property type="match status" value="1"/>
</dbReference>
<accession>A0A8H6ZLZ4</accession>
<dbReference type="SUPFAM" id="SSF50370">
    <property type="entry name" value="Ricin B-like lectins"/>
    <property type="match status" value="1"/>
</dbReference>
<dbReference type="SMR" id="A0A8H6ZLZ4"/>
<comment type="caution">
    <text evidence="2">The sequence shown here is derived from an EMBL/GenBank/DDBJ whole genome shotgun (WGS) entry which is preliminary data.</text>
</comment>
<sequence length="242" mass="26398">MQGPQPRTLKPGVYLLNNQKGGTAADLSGGDRRSLIGFPVHSGINQQWRFNPSGAGFSIQSVSDPDLYVSVEGLYQNVPVVAIPFPVSWVVEPDESDAHVWRILWPESKLCLDLEGHGSSKPGAKVLLISSYYTRARVINGGTVQVVLTERKFFETSQLWTLSAVDVYDVPRTPHQRSEEETDADSPPLGEPTKKRSDDIVTAKPPSSEGARGPPTLKEYLAEYSWTALPVALVALVVSLTS</sequence>
<dbReference type="VEuPathDB" id="FungiDB:PC9H_002659"/>
<gene>
    <name evidence="2" type="ORF">PC9H_002659</name>
</gene>
<dbReference type="RefSeq" id="XP_036625940.1">
    <property type="nucleotide sequence ID" value="XM_036772294.1"/>
</dbReference>
<evidence type="ECO:0000256" key="1">
    <source>
        <dbReference type="SAM" id="MobiDB-lite"/>
    </source>
</evidence>
<evidence type="ECO:0000313" key="3">
    <source>
        <dbReference type="Proteomes" id="UP000623687"/>
    </source>
</evidence>
<dbReference type="OrthoDB" id="3228793at2759"/>
<name>A0A8H6ZLZ4_PLEOS</name>
<evidence type="ECO:0000313" key="2">
    <source>
        <dbReference type="EMBL" id="KAF7416393.1"/>
    </source>
</evidence>
<dbReference type="EMBL" id="JACETU010000011">
    <property type="protein sequence ID" value="KAF7416393.1"/>
    <property type="molecule type" value="Genomic_DNA"/>
</dbReference>
<keyword evidence="3" id="KW-1185">Reference proteome</keyword>
<protein>
    <recommendedName>
        <fullName evidence="4">Carbohydrate-binding module family 13 protein</fullName>
    </recommendedName>
</protein>
<dbReference type="Proteomes" id="UP000623687">
    <property type="component" value="Unassembled WGS sequence"/>
</dbReference>
<dbReference type="AlphaFoldDB" id="A0A8H6ZLZ4"/>
<dbReference type="GeneID" id="59372500"/>